<dbReference type="InterPro" id="IPR014043">
    <property type="entry name" value="Acyl_transferase_dom"/>
</dbReference>
<dbReference type="PANTHER" id="PTHR43775">
    <property type="entry name" value="FATTY ACID SYNTHASE"/>
    <property type="match status" value="1"/>
</dbReference>
<dbReference type="EMBL" id="MPGH01000022">
    <property type="protein sequence ID" value="OLN96157.1"/>
    <property type="molecule type" value="Genomic_DNA"/>
</dbReference>
<dbReference type="SMART" id="SM00825">
    <property type="entry name" value="PKS_KS"/>
    <property type="match status" value="1"/>
</dbReference>
<feature type="domain" description="Ketosynthase family 3 (KS3)" evidence="10">
    <location>
        <begin position="17"/>
        <end position="461"/>
    </location>
</feature>
<dbReference type="Gene3D" id="3.10.129.110">
    <property type="entry name" value="Polyketide synthase dehydratase"/>
    <property type="match status" value="1"/>
</dbReference>
<dbReference type="InterPro" id="IPR013968">
    <property type="entry name" value="PKS_KR"/>
</dbReference>
<keyword evidence="3" id="KW-0489">Methyltransferase</keyword>
<sequence length="1932" mass="210064">MGSLHCTRDDMGADSALEPIAICGMAARLPGQVNTPSELWDMLLNKRNGLVDWPRNSTENNSVVAGRFNADGFQSKSPRKGTFQAAQAYLLNHVSLGDFDASFFPVSAKEAARMDPMHRQLLEVAYECAENAGAARNLFAGNSCEKDRETRRDVGVFVGVFGEDWLEENAMDSQLAGLYRGTGFMDFLQANRVSFAMDWQGPSVVVKSGCSASLVALNMACQSLRSGECSAAVVLGVNIITSPLMTLLYTDQGLLSPTGRCKTFDVSADGYGRGEAVNGVYLKRLSDAMRDRDPIRAVVRASATGHDGRKSGQLKPEAAAQEALIRKTYRLAGIDQYEETAWVECHGTGTVVGDPIELRAIGNVFGHAGVIVGAVKPNVGHSEGAAGLTGLIKAVLSLEHKIIPPNIFFEKPNPLKELAKPRNTSRLNETNFSLPCCCALQIAIVNILRAWGVLPVAVVGHSSGEVASAYAAGALSASEAIIAAYLRGMVFDSRDLGMSQPGAMAAVGLGPEQTLHFLGPGAVVACENSDISTTISGDRDAVEEVLKRIQHENPNVPCRMLRVKTAFHSHHAFASAARYEELLAPFLTQNRKISACRLYTSVYGSLMGESGTATATTKYWRDSLVQPVYFRQALGHLIRNETLLEPGSRLLLVEIGPHPSLEMPVKQTIRTFGLGSAEPTHIPTLRRDERADVSILKSAGELFMRGALDDRQLAAIMGANKCSCLTDLPPYAWYHGTQYFDPPRVASVYKNAKNPPHEILGARVPDTADVEPCWRNVLEPSAHPSWLTHHVVDNQVVFPAAGFVAMAGEAVRQLSPSSFKGYALRRVSIKTPLIVPPGSKVELLTRLTEHEDYGTSGPDVGSDDQQAWYDFHIMAVVPDRDGNLWTSHCRGLVRSGKLPSSSTSSEFGTSGHTQPSEETDDYHETPSKFRRRVGKTEWYAIADAVGLKYGESLQTLESISASTVRLAASASTYIDDKDEDASFETSPALIDTGFQLGLVAMCQGLRRKCNLLLVPSFISEIEVNEADIVHEDDNKYHHLDGNAGDLEMLAMVRWLKRGRSLQGTVSAFTSRVGHPRRFLMRDITFSAKPRGPAANALANLRLLSSFDWAADVELLDMKKPLSVAQLLELMAFKNPRLRVVCIGHDGDIELGCVAMRALQARAAPQCHANSTLTYAAMTGTELQLARNAFECYRDADPPPSFLDLTTLLNLGQFRTENTEFDVLLVDGADTFIDSLMILGRELFVSLLASFGWLVVRDSAAEVDLQLEEELGFKCLCQCSGEGISVARSLPPAQSHEAIATLTDTNAVNTSIDNEDVCSTNSIPRITSTIRVKLLSQSLDRELEQTLKESLRSCGIPTEICLCSSAGAISGKDKTIKGDEVNVVTLSLLCLQSPTVASLNSSTFQSFIRNLASAHSPLIWVLPVVQADSTVPIPSGPEPDGAFMLGLSRTARNECAALDLTTVEVDMRQTSVLDVTSALVRIVQRLDRRQLVSTGAHVEADRELRISLDGTIQIPRMAWRSVSDEIQATFPREAQVDEPNEDPMLFHSDASYLLVGGLGGLGMSVSRWMAEMGARHLVFLSRTAAEQDPEKQSFIEELASMGCAATCVTGRAEVLADVERAITAAEVSPGRRLRGVLHMPMVLRDRPMSDMTWEDWSAVVDPKVRGAQNLHDALQRRDVAVDFFVLVSSVSGIVGQRGQANYNAANVYLDAFAHYRRGLGLPASVLDLGIVGHVGAVARNDRLMAHFRNAGYVFLGEDDIVRTLAILMRPSAPPQLVLGLVADPETIPKKQHVIWERDPRMSRALTSGPASSGDGTKDSAGSDIRELITCAKERPAELTTEERRVSLATMLGRVLCALLVKPPEQLSLTATMESLGLDSFTAVELSSWIQERFDIDMPPKQTQSGVSLMRLAEKVMAKLLAKHQPGQLAKEQR</sequence>
<evidence type="ECO:0000256" key="7">
    <source>
        <dbReference type="PROSITE-ProRule" id="PRU01363"/>
    </source>
</evidence>
<dbReference type="InterPro" id="IPR050091">
    <property type="entry name" value="PKS_NRPS_Biosynth_Enz"/>
</dbReference>
<dbReference type="GO" id="GO:0044550">
    <property type="term" value="P:secondary metabolite biosynthetic process"/>
    <property type="evidence" value="ECO:0007669"/>
    <property type="project" value="TreeGrafter"/>
</dbReference>
<dbReference type="GO" id="GO:0006633">
    <property type="term" value="P:fatty acid biosynthetic process"/>
    <property type="evidence" value="ECO:0007669"/>
    <property type="project" value="InterPro"/>
</dbReference>
<dbReference type="InterPro" id="IPR020807">
    <property type="entry name" value="PKS_DH"/>
</dbReference>
<feature type="region of interest" description="Disordered" evidence="8">
    <location>
        <begin position="895"/>
        <end position="927"/>
    </location>
</feature>
<dbReference type="Pfam" id="PF02801">
    <property type="entry name" value="Ketoacyl-synt_C"/>
    <property type="match status" value="1"/>
</dbReference>
<keyword evidence="13" id="KW-1185">Reference proteome</keyword>
<feature type="region of interest" description="C-terminal hotdog fold" evidence="7">
    <location>
        <begin position="930"/>
        <end position="1094"/>
    </location>
</feature>
<evidence type="ECO:0000256" key="6">
    <source>
        <dbReference type="ARBA" id="ARBA00023268"/>
    </source>
</evidence>
<dbReference type="SUPFAM" id="SSF53901">
    <property type="entry name" value="Thiolase-like"/>
    <property type="match status" value="1"/>
</dbReference>
<dbReference type="InterPro" id="IPR020841">
    <property type="entry name" value="PKS_Beta-ketoAc_synthase_dom"/>
</dbReference>
<dbReference type="SUPFAM" id="SSF47336">
    <property type="entry name" value="ACP-like"/>
    <property type="match status" value="1"/>
</dbReference>
<keyword evidence="1" id="KW-0596">Phosphopantetheine</keyword>
<accession>A0A1Q8S421</accession>
<keyword evidence="6" id="KW-0511">Multifunctional enzyme</keyword>
<dbReference type="InterPro" id="IPR016035">
    <property type="entry name" value="Acyl_Trfase/lysoPLipase"/>
</dbReference>
<feature type="domain" description="PKS/mFAS DH" evidence="11">
    <location>
        <begin position="757"/>
        <end position="1094"/>
    </location>
</feature>
<dbReference type="InterPro" id="IPR042104">
    <property type="entry name" value="PKS_dehydratase_sf"/>
</dbReference>
<evidence type="ECO:0000259" key="9">
    <source>
        <dbReference type="PROSITE" id="PS50075"/>
    </source>
</evidence>
<dbReference type="Gene3D" id="3.40.366.10">
    <property type="entry name" value="Malonyl-Coenzyme A Acyl Carrier Protein, domain 2"/>
    <property type="match status" value="1"/>
</dbReference>
<dbReference type="Gene3D" id="1.10.287.1960">
    <property type="match status" value="1"/>
</dbReference>
<evidence type="ECO:0000313" key="12">
    <source>
        <dbReference type="EMBL" id="OLN96157.1"/>
    </source>
</evidence>
<feature type="compositionally biased region" description="Polar residues" evidence="8">
    <location>
        <begin position="1803"/>
        <end position="1813"/>
    </location>
</feature>
<organism evidence="12 13">
    <name type="scientific">Colletotrichum chlorophyti</name>
    <dbReference type="NCBI Taxonomy" id="708187"/>
    <lineage>
        <taxon>Eukaryota</taxon>
        <taxon>Fungi</taxon>
        <taxon>Dikarya</taxon>
        <taxon>Ascomycota</taxon>
        <taxon>Pezizomycotina</taxon>
        <taxon>Sordariomycetes</taxon>
        <taxon>Hypocreomycetidae</taxon>
        <taxon>Glomerellales</taxon>
        <taxon>Glomerellaceae</taxon>
        <taxon>Colletotrichum</taxon>
    </lineage>
</organism>
<gene>
    <name evidence="12" type="ORF">CCHL11_03207</name>
</gene>
<dbReference type="Pfam" id="PF08659">
    <property type="entry name" value="KR"/>
    <property type="match status" value="1"/>
</dbReference>
<dbReference type="InterPro" id="IPR049552">
    <property type="entry name" value="PKS_DH_N"/>
</dbReference>
<keyword evidence="5" id="KW-0560">Oxidoreductase</keyword>
<evidence type="ECO:0000256" key="5">
    <source>
        <dbReference type="ARBA" id="ARBA00023002"/>
    </source>
</evidence>
<dbReference type="InterPro" id="IPR020806">
    <property type="entry name" value="PKS_PP-bd"/>
</dbReference>
<evidence type="ECO:0000256" key="2">
    <source>
        <dbReference type="ARBA" id="ARBA00022553"/>
    </source>
</evidence>
<evidence type="ECO:0000259" key="11">
    <source>
        <dbReference type="PROSITE" id="PS52019"/>
    </source>
</evidence>
<dbReference type="PANTHER" id="PTHR43775:SF49">
    <property type="entry name" value="SYNTHASE, PUTATIVE (JCVI)-RELATED"/>
    <property type="match status" value="1"/>
</dbReference>
<dbReference type="Gene3D" id="3.40.50.720">
    <property type="entry name" value="NAD(P)-binding Rossmann-like Domain"/>
    <property type="match status" value="1"/>
</dbReference>
<dbReference type="Pfam" id="PF00109">
    <property type="entry name" value="ketoacyl-synt"/>
    <property type="match status" value="1"/>
</dbReference>
<keyword evidence="4" id="KW-0808">Transferase</keyword>
<feature type="region of interest" description="N-terminal hotdog fold" evidence="7">
    <location>
        <begin position="757"/>
        <end position="900"/>
    </location>
</feature>
<dbReference type="SMART" id="SM00823">
    <property type="entry name" value="PKS_PP"/>
    <property type="match status" value="1"/>
</dbReference>
<dbReference type="PROSITE" id="PS52019">
    <property type="entry name" value="PKS_MFAS_DH"/>
    <property type="match status" value="1"/>
</dbReference>
<dbReference type="GO" id="GO:0004315">
    <property type="term" value="F:3-oxoacyl-[acyl-carrier-protein] synthase activity"/>
    <property type="evidence" value="ECO:0007669"/>
    <property type="project" value="InterPro"/>
</dbReference>
<dbReference type="PROSITE" id="PS52004">
    <property type="entry name" value="KS3_2"/>
    <property type="match status" value="1"/>
</dbReference>
<dbReference type="PROSITE" id="PS00606">
    <property type="entry name" value="KS3_1"/>
    <property type="match status" value="1"/>
</dbReference>
<dbReference type="InterPro" id="IPR016039">
    <property type="entry name" value="Thiolase-like"/>
</dbReference>
<dbReference type="SUPFAM" id="SSF55048">
    <property type="entry name" value="Probable ACP-binding domain of malonyl-CoA ACP transacylase"/>
    <property type="match status" value="1"/>
</dbReference>
<dbReference type="PROSITE" id="PS50075">
    <property type="entry name" value="CARRIER"/>
    <property type="match status" value="1"/>
</dbReference>
<evidence type="ECO:0000256" key="4">
    <source>
        <dbReference type="ARBA" id="ARBA00022679"/>
    </source>
</evidence>
<dbReference type="OrthoDB" id="329835at2759"/>
<name>A0A1Q8S421_9PEZI</name>
<evidence type="ECO:0000256" key="3">
    <source>
        <dbReference type="ARBA" id="ARBA00022603"/>
    </source>
</evidence>
<reference evidence="12 13" key="1">
    <citation type="submission" date="2016-11" db="EMBL/GenBank/DDBJ databases">
        <title>Draft Genome Assembly of Colletotrichum chlorophyti a pathogen of herbaceous plants.</title>
        <authorList>
            <person name="Gan P."/>
            <person name="Narusaka M."/>
            <person name="Tsushima A."/>
            <person name="Narusaka Y."/>
            <person name="Takano Y."/>
            <person name="Shirasu K."/>
        </authorList>
    </citation>
    <scope>NUCLEOTIDE SEQUENCE [LARGE SCALE GENOMIC DNA]</scope>
    <source>
        <strain evidence="12 13">NTL11</strain>
    </source>
</reference>
<dbReference type="Gene3D" id="1.10.1200.10">
    <property type="entry name" value="ACP-like"/>
    <property type="match status" value="1"/>
</dbReference>
<dbReference type="CDD" id="cd05274">
    <property type="entry name" value="KR_FAS_SDR_x"/>
    <property type="match status" value="1"/>
</dbReference>
<dbReference type="Pfam" id="PF00550">
    <property type="entry name" value="PP-binding"/>
    <property type="match status" value="1"/>
</dbReference>
<evidence type="ECO:0000313" key="13">
    <source>
        <dbReference type="Proteomes" id="UP000186583"/>
    </source>
</evidence>
<dbReference type="InterPro" id="IPR057326">
    <property type="entry name" value="KR_dom"/>
</dbReference>
<protein>
    <submittedName>
        <fullName evidence="12">Lovastatin nonaketide synthase 3</fullName>
    </submittedName>
</protein>
<dbReference type="InterPro" id="IPR049900">
    <property type="entry name" value="PKS_mFAS_DH"/>
</dbReference>
<dbReference type="SMART" id="SM00827">
    <property type="entry name" value="PKS_AT"/>
    <property type="match status" value="1"/>
</dbReference>
<dbReference type="Gene3D" id="3.30.70.250">
    <property type="entry name" value="Malonyl-CoA ACP transacylase, ACP-binding"/>
    <property type="match status" value="1"/>
</dbReference>
<dbReference type="InterPro" id="IPR001227">
    <property type="entry name" value="Ac_transferase_dom_sf"/>
</dbReference>
<feature type="region of interest" description="Disordered" evidence="8">
    <location>
        <begin position="1802"/>
        <end position="1821"/>
    </location>
</feature>
<dbReference type="STRING" id="708187.A0A1Q8S421"/>
<evidence type="ECO:0000256" key="8">
    <source>
        <dbReference type="SAM" id="MobiDB-lite"/>
    </source>
</evidence>
<dbReference type="Pfam" id="PF21089">
    <property type="entry name" value="PKS_DH_N"/>
    <property type="match status" value="1"/>
</dbReference>
<dbReference type="InterPro" id="IPR036736">
    <property type="entry name" value="ACP-like_sf"/>
</dbReference>
<evidence type="ECO:0000256" key="1">
    <source>
        <dbReference type="ARBA" id="ARBA00022450"/>
    </source>
</evidence>
<proteinExistence type="predicted"/>
<comment type="caution">
    <text evidence="12">The sequence shown here is derived from an EMBL/GenBank/DDBJ whole genome shotgun (WGS) entry which is preliminary data.</text>
</comment>
<dbReference type="GO" id="GO:0016491">
    <property type="term" value="F:oxidoreductase activity"/>
    <property type="evidence" value="ECO:0007669"/>
    <property type="project" value="UniProtKB-KW"/>
</dbReference>
<dbReference type="SMART" id="SM00826">
    <property type="entry name" value="PKS_DH"/>
    <property type="match status" value="1"/>
</dbReference>
<dbReference type="InterPro" id="IPR016036">
    <property type="entry name" value="Malonyl_transacylase_ACP-bd"/>
</dbReference>
<dbReference type="InterPro" id="IPR014030">
    <property type="entry name" value="Ketoacyl_synth_N"/>
</dbReference>
<evidence type="ECO:0000259" key="10">
    <source>
        <dbReference type="PROSITE" id="PS52004"/>
    </source>
</evidence>
<dbReference type="Pfam" id="PF00698">
    <property type="entry name" value="Acyl_transf_1"/>
    <property type="match status" value="1"/>
</dbReference>
<dbReference type="Gene3D" id="3.30.70.3290">
    <property type="match status" value="1"/>
</dbReference>
<feature type="domain" description="Carrier" evidence="9">
    <location>
        <begin position="1840"/>
        <end position="1918"/>
    </location>
</feature>
<dbReference type="InterPro" id="IPR018201">
    <property type="entry name" value="Ketoacyl_synth_AS"/>
</dbReference>
<dbReference type="SUPFAM" id="SSF51735">
    <property type="entry name" value="NAD(P)-binding Rossmann-fold domains"/>
    <property type="match status" value="1"/>
</dbReference>
<dbReference type="CDD" id="cd00833">
    <property type="entry name" value="PKS"/>
    <property type="match status" value="1"/>
</dbReference>
<feature type="active site" description="Proton acceptor; for dehydratase activity" evidence="7">
    <location>
        <position position="790"/>
    </location>
</feature>
<dbReference type="GO" id="GO:0032259">
    <property type="term" value="P:methylation"/>
    <property type="evidence" value="ECO:0007669"/>
    <property type="project" value="UniProtKB-KW"/>
</dbReference>
<feature type="active site" description="Proton donor; for dehydratase activity" evidence="7">
    <location>
        <position position="991"/>
    </location>
</feature>
<keyword evidence="2" id="KW-0597">Phosphoprotein</keyword>
<dbReference type="GO" id="GO:0008168">
    <property type="term" value="F:methyltransferase activity"/>
    <property type="evidence" value="ECO:0007669"/>
    <property type="project" value="UniProtKB-KW"/>
</dbReference>
<dbReference type="InterPro" id="IPR009081">
    <property type="entry name" value="PP-bd_ACP"/>
</dbReference>
<dbReference type="Proteomes" id="UP000186583">
    <property type="component" value="Unassembled WGS sequence"/>
</dbReference>
<dbReference type="Pfam" id="PF14765">
    <property type="entry name" value="PS-DH"/>
    <property type="match status" value="1"/>
</dbReference>
<dbReference type="SUPFAM" id="SSF52151">
    <property type="entry name" value="FabD/lysophospholipase-like"/>
    <property type="match status" value="1"/>
</dbReference>
<dbReference type="GO" id="GO:0004312">
    <property type="term" value="F:fatty acid synthase activity"/>
    <property type="evidence" value="ECO:0007669"/>
    <property type="project" value="TreeGrafter"/>
</dbReference>
<dbReference type="InterPro" id="IPR049551">
    <property type="entry name" value="PKS_DH_C"/>
</dbReference>
<dbReference type="InterPro" id="IPR036291">
    <property type="entry name" value="NAD(P)-bd_dom_sf"/>
</dbReference>
<feature type="compositionally biased region" description="Low complexity" evidence="8">
    <location>
        <begin position="900"/>
        <end position="911"/>
    </location>
</feature>
<dbReference type="InterPro" id="IPR014031">
    <property type="entry name" value="Ketoacyl_synth_C"/>
</dbReference>
<dbReference type="GO" id="GO:0031177">
    <property type="term" value="F:phosphopantetheine binding"/>
    <property type="evidence" value="ECO:0007669"/>
    <property type="project" value="InterPro"/>
</dbReference>
<dbReference type="SMART" id="SM00822">
    <property type="entry name" value="PKS_KR"/>
    <property type="match status" value="1"/>
</dbReference>
<dbReference type="Gene3D" id="3.40.47.10">
    <property type="match status" value="1"/>
</dbReference>